<keyword evidence="2" id="KW-1185">Reference proteome</keyword>
<name>A0ABQ2IN10_9BACT</name>
<dbReference type="Proteomes" id="UP000632339">
    <property type="component" value="Unassembled WGS sequence"/>
</dbReference>
<protein>
    <recommendedName>
        <fullName evidence="3">Baseplate J-like protein</fullName>
    </recommendedName>
</protein>
<organism evidence="1 2">
    <name type="scientific">Dyadobacter beijingensis</name>
    <dbReference type="NCBI Taxonomy" id="365489"/>
    <lineage>
        <taxon>Bacteria</taxon>
        <taxon>Pseudomonadati</taxon>
        <taxon>Bacteroidota</taxon>
        <taxon>Cytophagia</taxon>
        <taxon>Cytophagales</taxon>
        <taxon>Spirosomataceae</taxon>
        <taxon>Dyadobacter</taxon>
    </lineage>
</organism>
<accession>A0ABQ2IN10</accession>
<gene>
    <name evidence="1" type="ORF">GCM10010967_56730</name>
</gene>
<evidence type="ECO:0000313" key="2">
    <source>
        <dbReference type="Proteomes" id="UP000632339"/>
    </source>
</evidence>
<sequence>MALVAHPLARSGTTQQERLLKALIPENLQLDGRNMAELLAFAGKFARQIRYWSPDNTPDGDWTCFFEKDATTLLAIIAATPLQEIRLDYRQSELDFVQACRQEKQAEGKSACDQAIDHLYPLVDHIFAIAQKLLDICEKFPPDHPLKAESQALIKEKLGIRSQNGAVTNFNAPIGLLISYHKTVHAKLGREGKVIDLYAPFFRPTPCAEAWGIDSHDFLNCINFHAPLEEADRERLWRLFLIFYKALSWVVGKAEKAFQTALHGRSDHPPHIALLLAFLQLFRRYHQSDMNSLLSRHLLFYYQGVLRLQQRREIPDKVHIAFEIAQNIETYRLQKDTLLLGGQDVNGLDRLYALADELVVNQAKLIEKQNLYFFQGTAIALRKADQKDGIKTPYEAGQKLWQPLSGLDLFRKWRRQTQMFAFKKVAGKEELAFSTKLRNQIETITANPGLIITSPELWLAGGGDRTITISFAADAPIELNKFYTEISTAEGVYTFPLDFNRQEPTEPEVLLANRKFPLRSTYVHHDNITIWNIQLPADFVSISSPRDTQANIGDGNPFITLRLKDDSNYDAAARIHLSKVGILTQNQRLRNVSVQLGSTPYVANADIPLIGSMADVTTLKLYVTAPELAVKTGKATLNVPIEGLDGQSKELTLTGTRQKLTAEEFEKPVPYVTTTPYPFFTTTISIKKGPENAPIQIFKIASEAISLEYISTEQQPQLYWRDFLGGYSKVPELDGSLFTIVPLHRLPELDKPLIMNKERGAPLLDNQNAAAGPAAAAPTPSNTADGSLRLGFEALQPGQTLSLLFHFADGTGNPDHIAPDEIVWAYLRQNEWVRLPPQFILIDETLGMRQTGILRLQIPFDINNGNTLALGEDGRQDLFWIQASASEDPGNNIFVDALPMLKDIFPQAGTAIFLNRQNDLAHLPDGLPAQTITALRFRDANVVKVDQPFQSFDGRLSENFSPLDYHRRIHERLRHKQRAVTLWDYERMTLEQFPKVALAKCITHTRDTDVTRPGYVTLGVVPFPNQMVGNRRYYPIFNAGVLEAIERFLNRHNTYFVSHQGGGVKCCGSDESGCGCAHEGGLLVRNAIFEPVRLQVCVKFREGRDPFFYKKQLDTDLKIFLAPWATDSRAPLVFGTTLYTVELLRVLENLNYVDVIMGLKVKHFPSMEMAEIAEDAIAFEVEESITPFTARSILTTYLDVLNEDNPNTIDHDILVIEGTGCCADCDDDNLKKANP</sequence>
<dbReference type="EMBL" id="BMLI01000004">
    <property type="protein sequence ID" value="GGN13283.1"/>
    <property type="molecule type" value="Genomic_DNA"/>
</dbReference>
<proteinExistence type="predicted"/>
<evidence type="ECO:0008006" key="3">
    <source>
        <dbReference type="Google" id="ProtNLM"/>
    </source>
</evidence>
<comment type="caution">
    <text evidence="1">The sequence shown here is derived from an EMBL/GenBank/DDBJ whole genome shotgun (WGS) entry which is preliminary data.</text>
</comment>
<reference evidence="2" key="1">
    <citation type="journal article" date="2019" name="Int. J. Syst. Evol. Microbiol.">
        <title>The Global Catalogue of Microorganisms (GCM) 10K type strain sequencing project: providing services to taxonomists for standard genome sequencing and annotation.</title>
        <authorList>
            <consortium name="The Broad Institute Genomics Platform"/>
            <consortium name="The Broad Institute Genome Sequencing Center for Infectious Disease"/>
            <person name="Wu L."/>
            <person name="Ma J."/>
        </authorList>
    </citation>
    <scope>NUCLEOTIDE SEQUENCE [LARGE SCALE GENOMIC DNA]</scope>
    <source>
        <strain evidence="2">CGMCC 1.6375</strain>
    </source>
</reference>
<evidence type="ECO:0000313" key="1">
    <source>
        <dbReference type="EMBL" id="GGN13283.1"/>
    </source>
</evidence>